<dbReference type="EMBL" id="CM004474">
    <property type="protein sequence ID" value="OCT80553.1"/>
    <property type="molecule type" value="Genomic_DNA"/>
</dbReference>
<sequence length="87" mass="10162">MKVEQLNYSPNNMNNTHLYHLTIHQVGEKQTQEEPALQFGNLCPKTPYYIIKSLSGCHYHWYQQPDVGFTLKTKKMTNDSKCIKSKT</sequence>
<accession>A0A974HJX0</accession>
<evidence type="ECO:0000313" key="1">
    <source>
        <dbReference type="EMBL" id="OCT80553.1"/>
    </source>
</evidence>
<name>A0A974HJX0_XENLA</name>
<gene>
    <name evidence="1" type="ORF">XELAEV_18027364mg</name>
</gene>
<dbReference type="AlphaFoldDB" id="A0A974HJX0"/>
<organism evidence="1 2">
    <name type="scientific">Xenopus laevis</name>
    <name type="common">African clawed frog</name>
    <dbReference type="NCBI Taxonomy" id="8355"/>
    <lineage>
        <taxon>Eukaryota</taxon>
        <taxon>Metazoa</taxon>
        <taxon>Chordata</taxon>
        <taxon>Craniata</taxon>
        <taxon>Vertebrata</taxon>
        <taxon>Euteleostomi</taxon>
        <taxon>Amphibia</taxon>
        <taxon>Batrachia</taxon>
        <taxon>Anura</taxon>
        <taxon>Pipoidea</taxon>
        <taxon>Pipidae</taxon>
        <taxon>Xenopodinae</taxon>
        <taxon>Xenopus</taxon>
        <taxon>Xenopus</taxon>
    </lineage>
</organism>
<dbReference type="Proteomes" id="UP000694892">
    <property type="component" value="Chromosome 5L"/>
</dbReference>
<protein>
    <submittedName>
        <fullName evidence="1">Uncharacterized protein</fullName>
    </submittedName>
</protein>
<proteinExistence type="predicted"/>
<evidence type="ECO:0000313" key="2">
    <source>
        <dbReference type="Proteomes" id="UP000694892"/>
    </source>
</evidence>
<reference evidence="2" key="1">
    <citation type="journal article" date="2016" name="Nature">
        <title>Genome evolution in the allotetraploid frog Xenopus laevis.</title>
        <authorList>
            <person name="Session A.M."/>
            <person name="Uno Y."/>
            <person name="Kwon T."/>
            <person name="Chapman J.A."/>
            <person name="Toyoda A."/>
            <person name="Takahashi S."/>
            <person name="Fukui A."/>
            <person name="Hikosaka A."/>
            <person name="Suzuki A."/>
            <person name="Kondo M."/>
            <person name="van Heeringen S.J."/>
            <person name="Quigley I."/>
            <person name="Heinz S."/>
            <person name="Ogino H."/>
            <person name="Ochi H."/>
            <person name="Hellsten U."/>
            <person name="Lyons J.B."/>
            <person name="Simakov O."/>
            <person name="Putnam N."/>
            <person name="Stites J."/>
            <person name="Kuroki Y."/>
            <person name="Tanaka T."/>
            <person name="Michiue T."/>
            <person name="Watanabe M."/>
            <person name="Bogdanovic O."/>
            <person name="Lister R."/>
            <person name="Georgiou G."/>
            <person name="Paranjpe S.S."/>
            <person name="van Kruijsbergen I."/>
            <person name="Shu S."/>
            <person name="Carlson J."/>
            <person name="Kinoshita T."/>
            <person name="Ohta Y."/>
            <person name="Mawaribuchi S."/>
            <person name="Jenkins J."/>
            <person name="Grimwood J."/>
            <person name="Schmutz J."/>
            <person name="Mitros T."/>
            <person name="Mozaffari S.V."/>
            <person name="Suzuki Y."/>
            <person name="Haramoto Y."/>
            <person name="Yamamoto T.S."/>
            <person name="Takagi C."/>
            <person name="Heald R."/>
            <person name="Miller K."/>
            <person name="Haudenschild C."/>
            <person name="Kitzman J."/>
            <person name="Nakayama T."/>
            <person name="Izutsu Y."/>
            <person name="Robert J."/>
            <person name="Fortriede J."/>
            <person name="Burns K."/>
            <person name="Lotay V."/>
            <person name="Karimi K."/>
            <person name="Yasuoka Y."/>
            <person name="Dichmann D.S."/>
            <person name="Flajnik M.F."/>
            <person name="Houston D.W."/>
            <person name="Shendure J."/>
            <person name="DuPasquier L."/>
            <person name="Vize P.D."/>
            <person name="Zorn A.M."/>
            <person name="Ito M."/>
            <person name="Marcotte E.M."/>
            <person name="Wallingford J.B."/>
            <person name="Ito Y."/>
            <person name="Asashima M."/>
            <person name="Ueno N."/>
            <person name="Matsuda Y."/>
            <person name="Veenstra G.J."/>
            <person name="Fujiyama A."/>
            <person name="Harland R.M."/>
            <person name="Taira M."/>
            <person name="Rokhsar D.S."/>
        </authorList>
    </citation>
    <scope>NUCLEOTIDE SEQUENCE [LARGE SCALE GENOMIC DNA]</scope>
    <source>
        <strain evidence="2">J</strain>
    </source>
</reference>